<gene>
    <name evidence="2" type="ORF">BDZ94DRAFT_1257381</name>
</gene>
<dbReference type="InterPro" id="IPR036397">
    <property type="entry name" value="RNaseH_sf"/>
</dbReference>
<name>A0A9P5YA93_9AGAR</name>
<evidence type="ECO:0000313" key="3">
    <source>
        <dbReference type="Proteomes" id="UP000807353"/>
    </source>
</evidence>
<sequence length="117" mass="12711">MKAVFDENKFFSDTIQSLSFGLFHVSATSTRSIAIPAPVRYEPRSGGPCAIIRGDETSSADADMVHARVNTYVRALMTNVTAGDESDDNADIQSAGLTSEIGLSNLQQVSRMYFRKS</sequence>
<dbReference type="AlphaFoldDB" id="A0A9P5YA93"/>
<dbReference type="OrthoDB" id="10252740at2759"/>
<protein>
    <recommendedName>
        <fullName evidence="1">Piwi domain-containing protein</fullName>
    </recommendedName>
</protein>
<dbReference type="GO" id="GO:0003676">
    <property type="term" value="F:nucleic acid binding"/>
    <property type="evidence" value="ECO:0007669"/>
    <property type="project" value="InterPro"/>
</dbReference>
<feature type="domain" description="Piwi" evidence="1">
    <location>
        <begin position="1"/>
        <end position="41"/>
    </location>
</feature>
<reference evidence="2" key="1">
    <citation type="submission" date="2020-11" db="EMBL/GenBank/DDBJ databases">
        <authorList>
            <consortium name="DOE Joint Genome Institute"/>
            <person name="Ahrendt S."/>
            <person name="Riley R."/>
            <person name="Andreopoulos W."/>
            <person name="Labutti K."/>
            <person name="Pangilinan J."/>
            <person name="Ruiz-Duenas F.J."/>
            <person name="Barrasa J.M."/>
            <person name="Sanchez-Garcia M."/>
            <person name="Camarero S."/>
            <person name="Miyauchi S."/>
            <person name="Serrano A."/>
            <person name="Linde D."/>
            <person name="Babiker R."/>
            <person name="Drula E."/>
            <person name="Ayuso-Fernandez I."/>
            <person name="Pacheco R."/>
            <person name="Padilla G."/>
            <person name="Ferreira P."/>
            <person name="Barriuso J."/>
            <person name="Kellner H."/>
            <person name="Castanera R."/>
            <person name="Alfaro M."/>
            <person name="Ramirez L."/>
            <person name="Pisabarro A.G."/>
            <person name="Kuo A."/>
            <person name="Tritt A."/>
            <person name="Lipzen A."/>
            <person name="He G."/>
            <person name="Yan M."/>
            <person name="Ng V."/>
            <person name="Cullen D."/>
            <person name="Martin F."/>
            <person name="Rosso M.-N."/>
            <person name="Henrissat B."/>
            <person name="Hibbett D."/>
            <person name="Martinez A.T."/>
            <person name="Grigoriev I.V."/>
        </authorList>
    </citation>
    <scope>NUCLEOTIDE SEQUENCE</scope>
    <source>
        <strain evidence="2">CBS 247.69</strain>
    </source>
</reference>
<dbReference type="PROSITE" id="PS50822">
    <property type="entry name" value="PIWI"/>
    <property type="match status" value="1"/>
</dbReference>
<dbReference type="EMBL" id="MU150257">
    <property type="protein sequence ID" value="KAF9464015.1"/>
    <property type="molecule type" value="Genomic_DNA"/>
</dbReference>
<keyword evidence="3" id="KW-1185">Reference proteome</keyword>
<proteinExistence type="predicted"/>
<evidence type="ECO:0000313" key="2">
    <source>
        <dbReference type="EMBL" id="KAF9464015.1"/>
    </source>
</evidence>
<comment type="caution">
    <text evidence="2">The sequence shown here is derived from an EMBL/GenBank/DDBJ whole genome shotgun (WGS) entry which is preliminary data.</text>
</comment>
<dbReference type="Proteomes" id="UP000807353">
    <property type="component" value="Unassembled WGS sequence"/>
</dbReference>
<dbReference type="InterPro" id="IPR003165">
    <property type="entry name" value="Piwi"/>
</dbReference>
<dbReference type="Gene3D" id="3.30.420.10">
    <property type="entry name" value="Ribonuclease H-like superfamily/Ribonuclease H"/>
    <property type="match status" value="1"/>
</dbReference>
<organism evidence="2 3">
    <name type="scientific">Collybia nuda</name>
    <dbReference type="NCBI Taxonomy" id="64659"/>
    <lineage>
        <taxon>Eukaryota</taxon>
        <taxon>Fungi</taxon>
        <taxon>Dikarya</taxon>
        <taxon>Basidiomycota</taxon>
        <taxon>Agaricomycotina</taxon>
        <taxon>Agaricomycetes</taxon>
        <taxon>Agaricomycetidae</taxon>
        <taxon>Agaricales</taxon>
        <taxon>Tricholomatineae</taxon>
        <taxon>Clitocybaceae</taxon>
        <taxon>Collybia</taxon>
    </lineage>
</organism>
<evidence type="ECO:0000259" key="1">
    <source>
        <dbReference type="PROSITE" id="PS50822"/>
    </source>
</evidence>
<accession>A0A9P5YA93</accession>